<dbReference type="eggNOG" id="COG3324">
    <property type="taxonomic scope" value="Bacteria"/>
</dbReference>
<dbReference type="PROSITE" id="PS51819">
    <property type="entry name" value="VOC"/>
    <property type="match status" value="2"/>
</dbReference>
<dbReference type="SUPFAM" id="SSF54593">
    <property type="entry name" value="Glyoxalase/Bleomycin resistance protein/Dihydroxybiphenyl dioxygenase"/>
    <property type="match status" value="2"/>
</dbReference>
<dbReference type="AlphaFoldDB" id="A0A0W8IPG3"/>
<dbReference type="Proteomes" id="UP000053512">
    <property type="component" value="Unassembled WGS sequence"/>
</dbReference>
<dbReference type="InterPro" id="IPR029068">
    <property type="entry name" value="Glyas_Bleomycin-R_OHBP_Dase"/>
</dbReference>
<feature type="region of interest" description="Disordered" evidence="1">
    <location>
        <begin position="252"/>
        <end position="289"/>
    </location>
</feature>
<dbReference type="OrthoDB" id="9793039at2"/>
<protein>
    <recommendedName>
        <fullName evidence="2">VOC domain-containing protein</fullName>
    </recommendedName>
</protein>
<accession>A0A0W8IPG3</accession>
<dbReference type="PANTHER" id="PTHR33993:SF10">
    <property type="entry name" value="CONSERVED PROTEIN"/>
    <property type="match status" value="1"/>
</dbReference>
<dbReference type="InterPro" id="IPR004360">
    <property type="entry name" value="Glyas_Fos-R_dOase_dom"/>
</dbReference>
<name>A0A0W8IPG3_KOCRO</name>
<dbReference type="STRING" id="136273.GY22_00840"/>
<evidence type="ECO:0000256" key="1">
    <source>
        <dbReference type="SAM" id="MobiDB-lite"/>
    </source>
</evidence>
<proteinExistence type="predicted"/>
<reference evidence="4" key="1">
    <citation type="submission" date="2015-12" db="EMBL/GenBank/DDBJ databases">
        <authorList>
            <person name="Nair G.R."/>
            <person name="Kaur G."/>
            <person name="Mayilraj S."/>
        </authorList>
    </citation>
    <scope>NUCLEOTIDE SEQUENCE [LARGE SCALE GENOMIC DNA]</scope>
    <source>
        <strain evidence="4">CD08_4</strain>
    </source>
</reference>
<feature type="domain" description="VOC" evidence="2">
    <location>
        <begin position="141"/>
        <end position="260"/>
    </location>
</feature>
<dbReference type="InterPro" id="IPR052164">
    <property type="entry name" value="Anthracycline_SecMetBiosynth"/>
</dbReference>
<sequence length="289" mass="31118">MTERIDHWPAGAPCWADIMVSDLDRSMDFYASVLGWRFTPSDPAYGGYCNALVDGEPVAGLSPALPDMEDDPHAWAVYLASDDIAATGRAAVAAGARQLFEPMAVGRFGTMGVWIDPTGAAFGVWQPQEHTGFSIVGKHGTVAWCDLLTSDQAAAERFYAEVFGYTYQDIGTRHEAYAVFTVPGMDRTAGGIGVPAEDVDHLQQAPPLWWVCFEVDDADTAAERVVAAGGALVQEPEEFGYGELVFAAGPDGERFAMMGPSSEDWTEEEDDEEDEEDTGGNTGEDDGRP</sequence>
<comment type="caution">
    <text evidence="3">The sequence shown here is derived from an EMBL/GenBank/DDBJ whole genome shotgun (WGS) entry which is preliminary data.</text>
</comment>
<dbReference type="Pfam" id="PF00903">
    <property type="entry name" value="Glyoxalase"/>
    <property type="match status" value="2"/>
</dbReference>
<gene>
    <name evidence="3" type="ORF">AVL61_01770</name>
</gene>
<evidence type="ECO:0000313" key="3">
    <source>
        <dbReference type="EMBL" id="KUG61659.1"/>
    </source>
</evidence>
<dbReference type="CDD" id="cd07247">
    <property type="entry name" value="SgaA_N_like"/>
    <property type="match status" value="1"/>
</dbReference>
<feature type="domain" description="VOC" evidence="2">
    <location>
        <begin position="12"/>
        <end position="127"/>
    </location>
</feature>
<evidence type="ECO:0000313" key="4">
    <source>
        <dbReference type="Proteomes" id="UP000053512"/>
    </source>
</evidence>
<evidence type="ECO:0000259" key="2">
    <source>
        <dbReference type="PROSITE" id="PS51819"/>
    </source>
</evidence>
<feature type="compositionally biased region" description="Acidic residues" evidence="1">
    <location>
        <begin position="264"/>
        <end position="278"/>
    </location>
</feature>
<dbReference type="Gene3D" id="3.10.180.10">
    <property type="entry name" value="2,3-Dihydroxybiphenyl 1,2-Dioxygenase, domain 1"/>
    <property type="match status" value="2"/>
</dbReference>
<dbReference type="InterPro" id="IPR037523">
    <property type="entry name" value="VOC_core"/>
</dbReference>
<organism evidence="3 4">
    <name type="scientific">Kocuria rosea subsp. polaris</name>
    <dbReference type="NCBI Taxonomy" id="136273"/>
    <lineage>
        <taxon>Bacteria</taxon>
        <taxon>Bacillati</taxon>
        <taxon>Actinomycetota</taxon>
        <taxon>Actinomycetes</taxon>
        <taxon>Micrococcales</taxon>
        <taxon>Micrococcaceae</taxon>
        <taxon>Kocuria</taxon>
    </lineage>
</organism>
<dbReference type="PANTHER" id="PTHR33993">
    <property type="entry name" value="GLYOXALASE-RELATED"/>
    <property type="match status" value="1"/>
</dbReference>
<dbReference type="RefSeq" id="WP_058873075.1">
    <property type="nucleotide sequence ID" value="NZ_LQBK01000004.1"/>
</dbReference>
<dbReference type="EMBL" id="LQBK01000004">
    <property type="protein sequence ID" value="KUG61659.1"/>
    <property type="molecule type" value="Genomic_DNA"/>
</dbReference>